<feature type="compositionally biased region" description="Low complexity" evidence="2">
    <location>
        <begin position="84"/>
        <end position="155"/>
    </location>
</feature>
<sequence>MFGSRSSTETQQGSTETQKGSTETQQGSTEIQQESTETQQGSSETQQGSTENQQGSSETQEGSSETQEGSSETQSPTGTKQDSTETQQGSTESQQGSTETQQGSTESQQGSTETQQGSTESQQGSTENQQGSTETQQGSTETQQGSTESQQGSTENQQCPTTTREGPAEGTDPSGAINSNQRLDSSAKPNCLKPPEKLFLSEQQESFKDDQTKPEKYLAGPDQSGQDQLPAEKNWKDSPLTIQANIAESSVSKPHQEDPAGPFYTKHEQTCDEFQKYQRLDDLPSKKLRVNQPRWHSGDLDPIHLKNQQPTDQKNLSSVVSSEVRLPEAAFVAPLSKASAEEFAQAEAPSALGSTAEPKLCGFLLKQGGPLKAWKLRWFTYEEQKNQLFYYRTPQDVTPLGRIELSSATFTYPLKAETGTFHIKTPERTFVLKAVTQELMLYWLQQLQMKRWCHRRTAIGPHSPDSDPAANFLPLLKSPVGLVGEEAANVLSLRTPLANMSLKHPLIEIQNSVHSLRKRASREWSQSVFYVEAPMDPSNTTGLRTPPEPLKPPPTLLAEPPSQESPVETRESSSFFNSWNMKKTGGSSSQQVLSGDALSSQQVLSGDALSSQQVLSGDALSSQQVLSGDALSSQQMWRLQQDKQMLAEEVKAQKEMVWILHKALEASQLEKRSCAQFLAEKGEQERLEVLRHRERQAARLQEQLEEAKVEAESLRRRLAQRSTQVEELEEQIKMLMEKNDAKQEVIINLSNQVTTWMVEQQLAASSNPSRQQTFKQLQQQMENLQDDIEAHKTQNKFLNSEIYQLTRLWRTSSEQERSLMMKTSYLEARICQTESSYLDVLRQLQDTKTLDAAQQEAVQKLVEDALKREMKSVAGQQVTSDYDDYGFKIFSDYEVEDLKLLAKIQALEIRSHNLLQQEGVERPLLDRWAQYLTGRSDDHLTASQELKGLLRAGVPQEYRHRLWSWMVRVRTRTIREHDPECYQQHLDSTRISRLMWGLVSFGSILLLVLPVVLLVFFVLIVLLVFVVLLIVSSSSGWGWGANPPPDPCPPVDVVSLLGRPRPRGVPVPGVSPSQGCPPAVLLLCLLCVPKSLDRPVSLHSCGCSTLMPLAILAPPSCGGRLTLLCAKSQTSPHPTSRQIELDLPRTLTTNRLFCSPSSAALQQLRRILLAFSWRNPEIGYCQGLNSAHLPLRLAAVALLVLQSEEDAFWCLVAIVETIMPQDYYTKDLLASQADQRVLKDFLSEKLPRLSAHFESLSVDVSLITFNWFLVVFVESLPSDILLPLWDAFLYEGTKVIFRYVLALFKYREEDILKIHDSVEIYQYLRIFTKTITDTRSLSMRFLRAAVSQEEMEERRSKRREKIYYQKREDLLPEERRSTTRREKIYHQKREDLPPEERRSTTRREKIYHQREKIYHQKREDLPPEERRSTTRREKIYQKIQHLLPS</sequence>
<feature type="domain" description="Rab-GAP TBC" evidence="5">
    <location>
        <begin position="953"/>
        <end position="1292"/>
    </location>
</feature>
<keyword evidence="3" id="KW-0812">Transmembrane</keyword>
<feature type="compositionally biased region" description="Polar residues" evidence="2">
    <location>
        <begin position="562"/>
        <end position="581"/>
    </location>
</feature>
<proteinExistence type="predicted"/>
<dbReference type="CDD" id="cd01265">
    <property type="entry name" value="PH_TBC1D2A"/>
    <property type="match status" value="1"/>
</dbReference>
<dbReference type="EMBL" id="RHFK02000022">
    <property type="protein sequence ID" value="TWW55498.1"/>
    <property type="molecule type" value="Genomic_DNA"/>
</dbReference>
<evidence type="ECO:0000313" key="6">
    <source>
        <dbReference type="EMBL" id="TWW55498.1"/>
    </source>
</evidence>
<feature type="region of interest" description="Disordered" evidence="2">
    <location>
        <begin position="1374"/>
        <end position="1445"/>
    </location>
</feature>
<dbReference type="InterPro" id="IPR050302">
    <property type="entry name" value="Rab_GAP_TBC_domain"/>
</dbReference>
<feature type="domain" description="PH" evidence="4">
    <location>
        <begin position="357"/>
        <end position="452"/>
    </location>
</feature>
<feature type="region of interest" description="Disordered" evidence="2">
    <location>
        <begin position="292"/>
        <end position="315"/>
    </location>
</feature>
<feature type="region of interest" description="Disordered" evidence="2">
    <location>
        <begin position="535"/>
        <end position="581"/>
    </location>
</feature>
<feature type="transmembrane region" description="Helical" evidence="3">
    <location>
        <begin position="998"/>
        <end position="1031"/>
    </location>
</feature>
<dbReference type="InterPro" id="IPR000195">
    <property type="entry name" value="Rab-GAP-TBC_dom"/>
</dbReference>
<dbReference type="PANTHER" id="PTHR47219:SF20">
    <property type="entry name" value="TBC1 DOMAIN FAMILY MEMBER 2B"/>
    <property type="match status" value="1"/>
</dbReference>
<feature type="compositionally biased region" description="Polar residues" evidence="2">
    <location>
        <begin position="240"/>
        <end position="253"/>
    </location>
</feature>
<feature type="compositionally biased region" description="Pro residues" evidence="2">
    <location>
        <begin position="546"/>
        <end position="555"/>
    </location>
</feature>
<dbReference type="SUPFAM" id="SSF50729">
    <property type="entry name" value="PH domain-like"/>
    <property type="match status" value="1"/>
</dbReference>
<dbReference type="Pfam" id="PF00566">
    <property type="entry name" value="RabGAP-TBC"/>
    <property type="match status" value="1"/>
</dbReference>
<feature type="compositionally biased region" description="Basic and acidic residues" evidence="2">
    <location>
        <begin position="205"/>
        <end position="216"/>
    </location>
</feature>
<dbReference type="GO" id="GO:0005096">
    <property type="term" value="F:GTPase activator activity"/>
    <property type="evidence" value="ECO:0007669"/>
    <property type="project" value="TreeGrafter"/>
</dbReference>
<evidence type="ECO:0000259" key="5">
    <source>
        <dbReference type="PROSITE" id="PS50086"/>
    </source>
</evidence>
<dbReference type="InterPro" id="IPR035969">
    <property type="entry name" value="Rab-GAP_TBC_sf"/>
</dbReference>
<dbReference type="FunFam" id="2.30.29.30:FF:000248">
    <property type="entry name" value="TBC1 domain family member 2A isoform X1"/>
    <property type="match status" value="1"/>
</dbReference>
<keyword evidence="1" id="KW-0175">Coiled coil</keyword>
<dbReference type="PROSITE" id="PS50003">
    <property type="entry name" value="PH_DOMAIN"/>
    <property type="match status" value="1"/>
</dbReference>
<reference evidence="6 7" key="1">
    <citation type="submission" date="2019-04" db="EMBL/GenBank/DDBJ databases">
        <title>Chromosome genome assembly for Takifugu flavidus.</title>
        <authorList>
            <person name="Xiao S."/>
        </authorList>
    </citation>
    <scope>NUCLEOTIDE SEQUENCE [LARGE SCALE GENOMIC DNA]</scope>
    <source>
        <strain evidence="6">HTHZ2018</strain>
        <tissue evidence="6">Muscle</tissue>
    </source>
</reference>
<dbReference type="GO" id="GO:0031267">
    <property type="term" value="F:small GTPase binding"/>
    <property type="evidence" value="ECO:0007669"/>
    <property type="project" value="TreeGrafter"/>
</dbReference>
<dbReference type="InterPro" id="IPR011993">
    <property type="entry name" value="PH-like_dom_sf"/>
</dbReference>
<dbReference type="SMART" id="SM00233">
    <property type="entry name" value="PH"/>
    <property type="match status" value="1"/>
</dbReference>
<feature type="region of interest" description="Disordered" evidence="2">
    <location>
        <begin position="1"/>
        <end position="265"/>
    </location>
</feature>
<dbReference type="FunFam" id="1.10.472.80:FF:000018">
    <property type="entry name" value="TBC1 domain family member 2B"/>
    <property type="match status" value="1"/>
</dbReference>
<dbReference type="Proteomes" id="UP000324091">
    <property type="component" value="Chromosome 9"/>
</dbReference>
<evidence type="ECO:0000256" key="2">
    <source>
        <dbReference type="SAM" id="MobiDB-lite"/>
    </source>
</evidence>
<gene>
    <name evidence="6" type="ORF">D4764_09G0005470</name>
</gene>
<evidence type="ECO:0000259" key="4">
    <source>
        <dbReference type="PROSITE" id="PS50003"/>
    </source>
</evidence>
<dbReference type="Gene3D" id="2.30.29.30">
    <property type="entry name" value="Pleckstrin-homology domain (PH domain)/Phosphotyrosine-binding domain (PTB)"/>
    <property type="match status" value="1"/>
</dbReference>
<evidence type="ECO:0000256" key="3">
    <source>
        <dbReference type="SAM" id="Phobius"/>
    </source>
</evidence>
<name>A0A5C6MLL0_9TELE</name>
<feature type="compositionally biased region" description="Polar residues" evidence="2">
    <location>
        <begin position="176"/>
        <end position="188"/>
    </location>
</feature>
<dbReference type="PROSITE" id="PS50086">
    <property type="entry name" value="TBC_RABGAP"/>
    <property type="match status" value="1"/>
</dbReference>
<keyword evidence="3" id="KW-1133">Transmembrane helix</keyword>
<dbReference type="PANTHER" id="PTHR47219">
    <property type="entry name" value="RAB GTPASE-ACTIVATING PROTEIN 1-LIKE"/>
    <property type="match status" value="1"/>
</dbReference>
<feature type="compositionally biased region" description="Basic and acidic residues" evidence="2">
    <location>
        <begin position="1374"/>
        <end position="1436"/>
    </location>
</feature>
<dbReference type="Gene3D" id="1.10.472.80">
    <property type="entry name" value="Ypt/Rab-GAP domain of gyp1p, domain 3"/>
    <property type="match status" value="1"/>
</dbReference>
<feature type="compositionally biased region" description="Polar residues" evidence="2">
    <location>
        <begin position="306"/>
        <end position="315"/>
    </location>
</feature>
<accession>A0A5C6MLL0</accession>
<evidence type="ECO:0000256" key="1">
    <source>
        <dbReference type="SAM" id="Coils"/>
    </source>
</evidence>
<keyword evidence="7" id="KW-1185">Reference proteome</keyword>
<dbReference type="SUPFAM" id="SSF47923">
    <property type="entry name" value="Ypt/Rab-GAP domain of gyp1p"/>
    <property type="match status" value="2"/>
</dbReference>
<dbReference type="Gene3D" id="1.10.8.270">
    <property type="entry name" value="putative rabgap domain of human tbc1 domain family member 14 like domains"/>
    <property type="match status" value="1"/>
</dbReference>
<dbReference type="FunFam" id="1.10.8.270:FF:000026">
    <property type="entry name" value="TBC (Tre-2/Bub2/Cdc16) domain family"/>
    <property type="match status" value="1"/>
</dbReference>
<evidence type="ECO:0000313" key="7">
    <source>
        <dbReference type="Proteomes" id="UP000324091"/>
    </source>
</evidence>
<dbReference type="Pfam" id="PF00169">
    <property type="entry name" value="PH"/>
    <property type="match status" value="1"/>
</dbReference>
<keyword evidence="3" id="KW-0472">Membrane</keyword>
<dbReference type="InterPro" id="IPR001849">
    <property type="entry name" value="PH_domain"/>
</dbReference>
<dbReference type="SMART" id="SM00164">
    <property type="entry name" value="TBC"/>
    <property type="match status" value="1"/>
</dbReference>
<comment type="caution">
    <text evidence="6">The sequence shown here is derived from an EMBL/GenBank/DDBJ whole genome shotgun (WGS) entry which is preliminary data.</text>
</comment>
<feature type="coiled-coil region" evidence="1">
    <location>
        <begin position="687"/>
        <end position="801"/>
    </location>
</feature>
<feature type="compositionally biased region" description="Low complexity" evidence="2">
    <location>
        <begin position="1"/>
        <end position="75"/>
    </location>
</feature>
<organism evidence="6 7">
    <name type="scientific">Takifugu flavidus</name>
    <name type="common">sansaifugu</name>
    <dbReference type="NCBI Taxonomy" id="433684"/>
    <lineage>
        <taxon>Eukaryota</taxon>
        <taxon>Metazoa</taxon>
        <taxon>Chordata</taxon>
        <taxon>Craniata</taxon>
        <taxon>Vertebrata</taxon>
        <taxon>Euteleostomi</taxon>
        <taxon>Actinopterygii</taxon>
        <taxon>Neopterygii</taxon>
        <taxon>Teleostei</taxon>
        <taxon>Neoteleostei</taxon>
        <taxon>Acanthomorphata</taxon>
        <taxon>Eupercaria</taxon>
        <taxon>Tetraodontiformes</taxon>
        <taxon>Tetradontoidea</taxon>
        <taxon>Tetraodontidae</taxon>
        <taxon>Takifugu</taxon>
    </lineage>
</organism>
<protein>
    <submittedName>
        <fullName evidence="6">TBC1 domain family member 2A</fullName>
    </submittedName>
</protein>